<feature type="region of interest" description="Disordered" evidence="1">
    <location>
        <begin position="1"/>
        <end position="100"/>
    </location>
</feature>
<protein>
    <submittedName>
        <fullName evidence="3">Golgi resident protein GCP60</fullName>
    </submittedName>
</protein>
<evidence type="ECO:0000256" key="1">
    <source>
        <dbReference type="SAM" id="MobiDB-lite"/>
    </source>
</evidence>
<dbReference type="EMBL" id="JAOPHQ010003175">
    <property type="protein sequence ID" value="KAK0143994.1"/>
    <property type="molecule type" value="Genomic_DNA"/>
</dbReference>
<dbReference type="AlphaFoldDB" id="A0AA47MPW2"/>
<dbReference type="Pfam" id="PF13897">
    <property type="entry name" value="GOLD_2"/>
    <property type="match status" value="1"/>
</dbReference>
<name>A0AA47MPW2_MERPO</name>
<feature type="compositionally biased region" description="Low complexity" evidence="1">
    <location>
        <begin position="78"/>
        <end position="89"/>
    </location>
</feature>
<dbReference type="InterPro" id="IPR052269">
    <property type="entry name" value="Golgi-PI4KB_interaction"/>
</dbReference>
<accession>A0AA47MPW2</accession>
<organism evidence="3 4">
    <name type="scientific">Merluccius polli</name>
    <name type="common">Benguela hake</name>
    <name type="synonym">Merluccius cadenati</name>
    <dbReference type="NCBI Taxonomy" id="89951"/>
    <lineage>
        <taxon>Eukaryota</taxon>
        <taxon>Metazoa</taxon>
        <taxon>Chordata</taxon>
        <taxon>Craniata</taxon>
        <taxon>Vertebrata</taxon>
        <taxon>Euteleostomi</taxon>
        <taxon>Actinopterygii</taxon>
        <taxon>Neopterygii</taxon>
        <taxon>Teleostei</taxon>
        <taxon>Neoteleostei</taxon>
        <taxon>Acanthomorphata</taxon>
        <taxon>Zeiogadaria</taxon>
        <taxon>Gadariae</taxon>
        <taxon>Gadiformes</taxon>
        <taxon>Gadoidei</taxon>
        <taxon>Merlucciidae</taxon>
        <taxon>Merluccius</taxon>
    </lineage>
</organism>
<dbReference type="PANTHER" id="PTHR22973:SF11">
    <property type="entry name" value="GOLGI RESIDENT PROTEIN GCP60"/>
    <property type="match status" value="1"/>
</dbReference>
<proteinExistence type="predicted"/>
<dbReference type="GO" id="GO:0000139">
    <property type="term" value="C:Golgi membrane"/>
    <property type="evidence" value="ECO:0007669"/>
    <property type="project" value="TreeGrafter"/>
</dbReference>
<comment type="caution">
    <text evidence="3">The sequence shown here is derived from an EMBL/GenBank/DDBJ whole genome shotgun (WGS) entry which is preliminary data.</text>
</comment>
<keyword evidence="4" id="KW-1185">Reference proteome</keyword>
<reference evidence="3" key="1">
    <citation type="journal article" date="2023" name="Front. Mar. Sci.">
        <title>A new Merluccius polli reference genome to investigate the effects of global change in West African waters.</title>
        <authorList>
            <person name="Mateo J.L."/>
            <person name="Blanco-Fernandez C."/>
            <person name="Garcia-Vazquez E."/>
            <person name="Machado-Schiaffino G."/>
        </authorList>
    </citation>
    <scope>NUCLEOTIDE SEQUENCE</scope>
    <source>
        <strain evidence="3">C29</strain>
        <tissue evidence="3">Fin</tissue>
    </source>
</reference>
<feature type="domain" description="GOLD" evidence="2">
    <location>
        <begin position="76"/>
        <end position="143"/>
    </location>
</feature>
<evidence type="ECO:0000313" key="4">
    <source>
        <dbReference type="Proteomes" id="UP001174136"/>
    </source>
</evidence>
<evidence type="ECO:0000313" key="3">
    <source>
        <dbReference type="EMBL" id="KAK0143994.1"/>
    </source>
</evidence>
<gene>
    <name evidence="3" type="primary">Acbd3_1</name>
    <name evidence="3" type="ORF">N1851_017680</name>
</gene>
<dbReference type="Proteomes" id="UP001174136">
    <property type="component" value="Unassembled WGS sequence"/>
</dbReference>
<sequence length="302" mass="33138">MVNGGQSDSYSESMEREAEAEAAEEVSENGPLLAADSAPVIAAPSMWTRAADQGLQGEDPAGRRQRDHGGPRRGGWTDAASASVSVHVSESSDEDEDDEARALWRGGEGQEGGGGSPRWMRSVPVYRRDCHEEVYAGSHQYPGPRRLPAQVRQLPTPCGAPRAFYYRAAGRETSPRLRLLEHDDDGGGRAARYRHRPASLFCPLDEVSCSTMVNLIRQLSDLCRHATDVFAGVEAEGGARRCGGARAVRGRLDTLRERVARFEPKKVQILPLPDLMIHARKDNDSASIPVERKYYSILNMTQ</sequence>
<dbReference type="Gene3D" id="1.20.5.340">
    <property type="match status" value="1"/>
</dbReference>
<dbReference type="PANTHER" id="PTHR22973">
    <property type="entry name" value="LD35087P"/>
    <property type="match status" value="1"/>
</dbReference>
<dbReference type="InterPro" id="IPR009038">
    <property type="entry name" value="GOLD_dom"/>
</dbReference>
<feature type="compositionally biased region" description="Basic and acidic residues" evidence="1">
    <location>
        <begin position="60"/>
        <end position="70"/>
    </location>
</feature>
<evidence type="ECO:0000259" key="2">
    <source>
        <dbReference type="Pfam" id="PF13897"/>
    </source>
</evidence>